<sequence length="74" mass="8739">MKSNVDVSDKQNERLGHSKAYSCLKIAFKWMEQQKEFSATQLMLMRHISHVPAKKKLTSFKQKRTADYIEYDTN</sequence>
<protein>
    <submittedName>
        <fullName evidence="1">Uncharacterized protein</fullName>
    </submittedName>
</protein>
<proteinExistence type="predicted"/>
<dbReference type="AlphaFoldDB" id="A0A0V0TGS2"/>
<reference evidence="1 2" key="1">
    <citation type="submission" date="2015-01" db="EMBL/GenBank/DDBJ databases">
        <title>Evolution of Trichinella species and genotypes.</title>
        <authorList>
            <person name="Korhonen P.K."/>
            <person name="Edoardo P."/>
            <person name="Giuseppe L.R."/>
            <person name="Gasser R.B."/>
        </authorList>
    </citation>
    <scope>NUCLEOTIDE SEQUENCE [LARGE SCALE GENOMIC DNA]</scope>
    <source>
        <strain evidence="1">ISS417</strain>
    </source>
</reference>
<name>A0A0V0TGS2_9BILA</name>
<gene>
    <name evidence="1" type="ORF">T05_11367</name>
</gene>
<comment type="caution">
    <text evidence="1">The sequence shown here is derived from an EMBL/GenBank/DDBJ whole genome shotgun (WGS) entry which is preliminary data.</text>
</comment>
<accession>A0A0V0TGS2</accession>
<dbReference type="Proteomes" id="UP000055048">
    <property type="component" value="Unassembled WGS sequence"/>
</dbReference>
<evidence type="ECO:0000313" key="2">
    <source>
        <dbReference type="Proteomes" id="UP000055048"/>
    </source>
</evidence>
<organism evidence="1 2">
    <name type="scientific">Trichinella murrelli</name>
    <dbReference type="NCBI Taxonomy" id="144512"/>
    <lineage>
        <taxon>Eukaryota</taxon>
        <taxon>Metazoa</taxon>
        <taxon>Ecdysozoa</taxon>
        <taxon>Nematoda</taxon>
        <taxon>Enoplea</taxon>
        <taxon>Dorylaimia</taxon>
        <taxon>Trichinellida</taxon>
        <taxon>Trichinellidae</taxon>
        <taxon>Trichinella</taxon>
    </lineage>
</organism>
<dbReference type="OrthoDB" id="125347at2759"/>
<dbReference type="EMBL" id="JYDJ01000277">
    <property type="protein sequence ID" value="KRX38217.1"/>
    <property type="molecule type" value="Genomic_DNA"/>
</dbReference>
<evidence type="ECO:0000313" key="1">
    <source>
        <dbReference type="EMBL" id="KRX38217.1"/>
    </source>
</evidence>
<keyword evidence="2" id="KW-1185">Reference proteome</keyword>